<dbReference type="NCBIfam" id="NF008723">
    <property type="entry name" value="PRK11718.1"/>
    <property type="match status" value="1"/>
</dbReference>
<evidence type="ECO:0000256" key="2">
    <source>
        <dbReference type="ARBA" id="ARBA00023163"/>
    </source>
</evidence>
<dbReference type="OrthoDB" id="5567237at2"/>
<accession>A0A432YQD2</accession>
<dbReference type="InterPro" id="IPR007448">
    <property type="entry name" value="Sigma70_reg_Rsd_AlgQ"/>
</dbReference>
<keyword evidence="2 3" id="KW-0804">Transcription</keyword>
<gene>
    <name evidence="4" type="ORF">CWI71_00205</name>
</gene>
<protein>
    <submittedName>
        <fullName evidence="4">Sigma D regulator</fullName>
    </submittedName>
</protein>
<dbReference type="EMBL" id="PIPY01000001">
    <property type="protein sequence ID" value="RUO63524.1"/>
    <property type="molecule type" value="Genomic_DNA"/>
</dbReference>
<keyword evidence="1 3" id="KW-0805">Transcription regulation</keyword>
<dbReference type="PIRSF" id="PIRSF016548">
    <property type="entry name" value="Rsd_AlgQ"/>
    <property type="match status" value="1"/>
</dbReference>
<evidence type="ECO:0000313" key="4">
    <source>
        <dbReference type="EMBL" id="RUO63524.1"/>
    </source>
</evidence>
<organism evidence="4 5">
    <name type="scientific">Pseudidiomarina insulisalsae</name>
    <dbReference type="NCBI Taxonomy" id="575789"/>
    <lineage>
        <taxon>Bacteria</taxon>
        <taxon>Pseudomonadati</taxon>
        <taxon>Pseudomonadota</taxon>
        <taxon>Gammaproteobacteria</taxon>
        <taxon>Alteromonadales</taxon>
        <taxon>Idiomarinaceae</taxon>
        <taxon>Pseudidiomarina</taxon>
    </lineage>
</organism>
<dbReference type="Pfam" id="PF04353">
    <property type="entry name" value="Rsd_AlgQ"/>
    <property type="match status" value="1"/>
</dbReference>
<dbReference type="GO" id="GO:0006355">
    <property type="term" value="P:regulation of DNA-templated transcription"/>
    <property type="evidence" value="ECO:0007669"/>
    <property type="project" value="InterPro"/>
</dbReference>
<keyword evidence="5" id="KW-1185">Reference proteome</keyword>
<sequence>MLKRQEQAKQRWGGAHQAVDMWLHERQELLIEYFKLAALPPYERDNQALPALSDIHSFCALLMDYISAGHFEVYDQIIRNCKEAPKVTQELADELFPLIGDTTEIALDFNDTYGEVDDQNLLVDFDQRLSGLGEALELRMEFEDRLLNALEQHRLLDKSTET</sequence>
<evidence type="ECO:0000256" key="1">
    <source>
        <dbReference type="ARBA" id="ARBA00023015"/>
    </source>
</evidence>
<dbReference type="RefSeq" id="WP_126753232.1">
    <property type="nucleotide sequence ID" value="NZ_PIPY01000001.1"/>
</dbReference>
<comment type="caution">
    <text evidence="4">The sequence shown here is derived from an EMBL/GenBank/DDBJ whole genome shotgun (WGS) entry which is preliminary data.</text>
</comment>
<dbReference type="AlphaFoldDB" id="A0A432YQD2"/>
<reference evidence="5" key="1">
    <citation type="journal article" date="2018" name="Front. Microbiol.">
        <title>Genome-Based Analysis Reveals the Taxonomy and Diversity of the Family Idiomarinaceae.</title>
        <authorList>
            <person name="Liu Y."/>
            <person name="Lai Q."/>
            <person name="Shao Z."/>
        </authorList>
    </citation>
    <scope>NUCLEOTIDE SEQUENCE [LARGE SCALE GENOMIC DNA]</scope>
    <source>
        <strain evidence="5">CVS-6</strain>
    </source>
</reference>
<dbReference type="Proteomes" id="UP000288259">
    <property type="component" value="Unassembled WGS sequence"/>
</dbReference>
<dbReference type="InterPro" id="IPR038309">
    <property type="entry name" value="Rsd/AlgQ_sf"/>
</dbReference>
<name>A0A432YQD2_9GAMM</name>
<comment type="similarity">
    <text evidence="3">Belongs to the Rsd/AlgQ family.</text>
</comment>
<evidence type="ECO:0000256" key="3">
    <source>
        <dbReference type="RuleBase" id="RU004409"/>
    </source>
</evidence>
<dbReference type="Gene3D" id="1.20.120.1370">
    <property type="entry name" value="Regulator of RNA polymerase sigma(70) subunit, domain 4"/>
    <property type="match status" value="1"/>
</dbReference>
<proteinExistence type="inferred from homology"/>
<evidence type="ECO:0000313" key="5">
    <source>
        <dbReference type="Proteomes" id="UP000288259"/>
    </source>
</evidence>